<keyword evidence="2" id="KW-0963">Cytoplasm</keyword>
<gene>
    <name evidence="7" type="ORF">R7226_30320</name>
</gene>
<evidence type="ECO:0000256" key="3">
    <source>
        <dbReference type="ARBA" id="ARBA00022540"/>
    </source>
</evidence>
<dbReference type="InterPro" id="IPR029044">
    <property type="entry name" value="Nucleotide-diphossugar_trans"/>
</dbReference>
<dbReference type="Pfam" id="PF00483">
    <property type="entry name" value="NTP_transferase"/>
    <property type="match status" value="1"/>
</dbReference>
<evidence type="ECO:0000313" key="7">
    <source>
        <dbReference type="EMBL" id="MDW5598696.1"/>
    </source>
</evidence>
<evidence type="ECO:0000256" key="4">
    <source>
        <dbReference type="ARBA" id="ARBA00022917"/>
    </source>
</evidence>
<dbReference type="InterPro" id="IPR005835">
    <property type="entry name" value="NTP_transferase_dom"/>
</dbReference>
<accession>A0ABU4HZE7</accession>
<reference evidence="8" key="1">
    <citation type="submission" date="2023-07" db="EMBL/GenBank/DDBJ databases">
        <title>Conexibacter stalactiti sp. nov., isolated from stalactites in a lava cave and emended description of the genus Conexibacter.</title>
        <authorList>
            <person name="Lee S.D."/>
        </authorList>
    </citation>
    <scope>NUCLEOTIDE SEQUENCE [LARGE SCALE GENOMIC DNA]</scope>
    <source>
        <strain evidence="8">KCTC 39840</strain>
    </source>
</reference>
<keyword evidence="3" id="KW-0396">Initiation factor</keyword>
<dbReference type="InterPro" id="IPR011004">
    <property type="entry name" value="Trimer_LpxA-like_sf"/>
</dbReference>
<keyword evidence="8" id="KW-1185">Reference proteome</keyword>
<evidence type="ECO:0000259" key="6">
    <source>
        <dbReference type="Pfam" id="PF25084"/>
    </source>
</evidence>
<dbReference type="Pfam" id="PF25084">
    <property type="entry name" value="LbH_EIF2B"/>
    <property type="match status" value="1"/>
</dbReference>
<dbReference type="PANTHER" id="PTHR22572">
    <property type="entry name" value="SUGAR-1-PHOSPHATE GUANYL TRANSFERASE"/>
    <property type="match status" value="1"/>
</dbReference>
<comment type="subcellular location">
    <subcellularLocation>
        <location evidence="1">Cytoplasm</location>
        <location evidence="1">Cytosol</location>
    </subcellularLocation>
</comment>
<organism evidence="7 8">
    <name type="scientific">Conexibacter stalactiti</name>
    <dbReference type="NCBI Taxonomy" id="1940611"/>
    <lineage>
        <taxon>Bacteria</taxon>
        <taxon>Bacillati</taxon>
        <taxon>Actinomycetota</taxon>
        <taxon>Thermoleophilia</taxon>
        <taxon>Solirubrobacterales</taxon>
        <taxon>Conexibacteraceae</taxon>
        <taxon>Conexibacter</taxon>
    </lineage>
</organism>
<evidence type="ECO:0000256" key="2">
    <source>
        <dbReference type="ARBA" id="ARBA00022490"/>
    </source>
</evidence>
<dbReference type="CDD" id="cd04181">
    <property type="entry name" value="NTP_transferase"/>
    <property type="match status" value="1"/>
</dbReference>
<dbReference type="RefSeq" id="WP_318601252.1">
    <property type="nucleotide sequence ID" value="NZ_JAWSTH010000167.1"/>
</dbReference>
<evidence type="ECO:0000256" key="1">
    <source>
        <dbReference type="ARBA" id="ARBA00004514"/>
    </source>
</evidence>
<sequence length="366" mass="38305">MQALILAGGEGTRLRPLTATVPKPVVPLVDRPFIAFMLDWLRGHGVDDVVISCGFLASGVRNVLGDGSAYGVRLRYVEEPRPLGTGGAIKFAESLLDERVLVLNGDVLTDIDLTDQLAQHERTSAQLTLALIGVDDPSAYGLVRLNDDGSVCAFLEKPSPDQIDTNLVNAGAYVLERSVLDEVPPNRNVSIEREVFPKLVDNGLYGYQSSGYWLDIGTPQRYLQATHDILDGAVKTSVPDGYDGRSIALAPDAKVHGRLVGPAHVGAGVTIARGALVSGRTVLGRNVEIGAGAHIDGAVVLDGAVVGAGTSIIHAVIGPGVQLGAGCRIGEHVMIGEGVVLGAENHLTAGARLFPNVSLPDGAIKF</sequence>
<dbReference type="Proteomes" id="UP001284601">
    <property type="component" value="Unassembled WGS sequence"/>
</dbReference>
<dbReference type="EMBL" id="JAWSTH010000167">
    <property type="protein sequence ID" value="MDW5598696.1"/>
    <property type="molecule type" value="Genomic_DNA"/>
</dbReference>
<dbReference type="Gene3D" id="2.160.10.10">
    <property type="entry name" value="Hexapeptide repeat proteins"/>
    <property type="match status" value="1"/>
</dbReference>
<evidence type="ECO:0000313" key="8">
    <source>
        <dbReference type="Proteomes" id="UP001284601"/>
    </source>
</evidence>
<name>A0ABU4HZE7_9ACTN</name>
<comment type="caution">
    <text evidence="7">The sequence shown here is derived from an EMBL/GenBank/DDBJ whole genome shotgun (WGS) entry which is preliminary data.</text>
</comment>
<dbReference type="Gene3D" id="3.90.550.10">
    <property type="entry name" value="Spore Coat Polysaccharide Biosynthesis Protein SpsA, Chain A"/>
    <property type="match status" value="1"/>
</dbReference>
<evidence type="ECO:0000259" key="5">
    <source>
        <dbReference type="Pfam" id="PF00483"/>
    </source>
</evidence>
<feature type="domain" description="EIF2B subunit epsilon/gamma LbH" evidence="6">
    <location>
        <begin position="242"/>
        <end position="345"/>
    </location>
</feature>
<feature type="domain" description="Nucleotidyl transferase" evidence="5">
    <location>
        <begin position="3"/>
        <end position="231"/>
    </location>
</feature>
<proteinExistence type="predicted"/>
<dbReference type="SUPFAM" id="SSF51161">
    <property type="entry name" value="Trimeric LpxA-like enzymes"/>
    <property type="match status" value="1"/>
</dbReference>
<protein>
    <submittedName>
        <fullName evidence="7">NDP-sugar synthase</fullName>
    </submittedName>
</protein>
<dbReference type="InterPro" id="IPR056764">
    <property type="entry name" value="LbH_EIF2B3/5"/>
</dbReference>
<dbReference type="SUPFAM" id="SSF53448">
    <property type="entry name" value="Nucleotide-diphospho-sugar transferases"/>
    <property type="match status" value="1"/>
</dbReference>
<dbReference type="InterPro" id="IPR050486">
    <property type="entry name" value="Mannose-1P_guanyltransferase"/>
</dbReference>
<keyword evidence="4" id="KW-0648">Protein biosynthesis</keyword>